<accession>A0A8J6HDP6</accession>
<dbReference type="Gene3D" id="2.130.10.10">
    <property type="entry name" value="YVTN repeat-like/Quinoprotein amine dehydrogenase"/>
    <property type="match status" value="1"/>
</dbReference>
<feature type="compositionally biased region" description="Basic residues" evidence="33">
    <location>
        <begin position="458"/>
        <end position="477"/>
    </location>
</feature>
<evidence type="ECO:0000256" key="21">
    <source>
        <dbReference type="ARBA" id="ARBA00023625"/>
    </source>
</evidence>
<evidence type="ECO:0000256" key="22">
    <source>
        <dbReference type="ARBA" id="ARBA00029605"/>
    </source>
</evidence>
<dbReference type="CDD" id="cd00200">
    <property type="entry name" value="WD40"/>
    <property type="match status" value="1"/>
</dbReference>
<dbReference type="Pfam" id="PF11708">
    <property type="entry name" value="Slu7"/>
    <property type="match status" value="1"/>
</dbReference>
<keyword evidence="12" id="KW-0479">Metal-binding</keyword>
<evidence type="ECO:0000313" key="36">
    <source>
        <dbReference type="Proteomes" id="UP000719412"/>
    </source>
</evidence>
<evidence type="ECO:0000256" key="1">
    <source>
        <dbReference type="ARBA" id="ARBA00000135"/>
    </source>
</evidence>
<reference evidence="35" key="2">
    <citation type="submission" date="2021-08" db="EMBL/GenBank/DDBJ databases">
        <authorList>
            <person name="Eriksson T."/>
        </authorList>
    </citation>
    <scope>NUCLEOTIDE SEQUENCE</scope>
    <source>
        <strain evidence="35">Stoneville</strain>
        <tissue evidence="35">Whole head</tissue>
    </source>
</reference>
<evidence type="ECO:0000259" key="34">
    <source>
        <dbReference type="PROSITE" id="PS50089"/>
    </source>
</evidence>
<keyword evidence="15" id="KW-0833">Ubl conjugation pathway</keyword>
<comment type="caution">
    <text evidence="35">The sequence shown here is derived from an EMBL/GenBank/DDBJ whole genome shotgun (WGS) entry which is preliminary data.</text>
</comment>
<dbReference type="GO" id="GO:0061630">
    <property type="term" value="F:ubiquitin protein ligase activity"/>
    <property type="evidence" value="ECO:0007669"/>
    <property type="project" value="InterPro"/>
</dbReference>
<dbReference type="PANTHER" id="PTHR44080">
    <property type="entry name" value="E3 UBIQUITIN-PROTEIN LIGASE COP1"/>
    <property type="match status" value="1"/>
</dbReference>
<organism evidence="35 36">
    <name type="scientific">Tenebrio molitor</name>
    <name type="common">Yellow mealworm beetle</name>
    <dbReference type="NCBI Taxonomy" id="7067"/>
    <lineage>
        <taxon>Eukaryota</taxon>
        <taxon>Metazoa</taxon>
        <taxon>Ecdysozoa</taxon>
        <taxon>Arthropoda</taxon>
        <taxon>Hexapoda</taxon>
        <taxon>Insecta</taxon>
        <taxon>Pterygota</taxon>
        <taxon>Neoptera</taxon>
        <taxon>Endopterygota</taxon>
        <taxon>Coleoptera</taxon>
        <taxon>Polyphaga</taxon>
        <taxon>Cucujiformia</taxon>
        <taxon>Tenebrionidae</taxon>
        <taxon>Tenebrio</taxon>
    </lineage>
</organism>
<dbReference type="Pfam" id="PF13923">
    <property type="entry name" value="zf-C3HC4_2"/>
    <property type="match status" value="1"/>
</dbReference>
<dbReference type="PROSITE" id="PS50294">
    <property type="entry name" value="WD_REPEATS_REGION"/>
    <property type="match status" value="1"/>
</dbReference>
<evidence type="ECO:0000256" key="6">
    <source>
        <dbReference type="ARBA" id="ARBA00012568"/>
    </source>
</evidence>
<dbReference type="SUPFAM" id="SSF50978">
    <property type="entry name" value="WD40 repeat-like"/>
    <property type="match status" value="1"/>
</dbReference>
<evidence type="ECO:0000256" key="33">
    <source>
        <dbReference type="SAM" id="MobiDB-lite"/>
    </source>
</evidence>
<dbReference type="InterPro" id="IPR001841">
    <property type="entry name" value="Znf_RING"/>
</dbReference>
<evidence type="ECO:0000256" key="15">
    <source>
        <dbReference type="ARBA" id="ARBA00022786"/>
    </source>
</evidence>
<comment type="catalytic activity">
    <reaction evidence="20">
        <text>an S-substituted L-cysteinylglycine + H2O = an S-substituted L-cysteine + glycine</text>
        <dbReference type="Rhea" id="RHEA:60444"/>
        <dbReference type="ChEBI" id="CHEBI:15377"/>
        <dbReference type="ChEBI" id="CHEBI:57305"/>
        <dbReference type="ChEBI" id="CHEBI:58717"/>
        <dbReference type="ChEBI" id="CHEBI:143103"/>
        <dbReference type="EC" id="3.4.13.23"/>
    </reaction>
    <physiologicalReaction direction="left-to-right" evidence="20">
        <dbReference type="Rhea" id="RHEA:60445"/>
    </physiologicalReaction>
</comment>
<feature type="region of interest" description="Disordered" evidence="33">
    <location>
        <begin position="427"/>
        <end position="506"/>
    </location>
</feature>
<keyword evidence="36" id="KW-1185">Reference proteome</keyword>
<comment type="catalytic activity">
    <reaction evidence="29">
        <text>L-cysteinylglycine + H2O = L-cysteine + glycine</text>
        <dbReference type="Rhea" id="RHEA:28783"/>
        <dbReference type="ChEBI" id="CHEBI:15377"/>
        <dbReference type="ChEBI" id="CHEBI:35235"/>
        <dbReference type="ChEBI" id="CHEBI:57305"/>
        <dbReference type="ChEBI" id="CHEBI:61694"/>
    </reaction>
    <physiologicalReaction direction="left-to-right" evidence="29">
        <dbReference type="Rhea" id="RHEA:28784"/>
    </physiologicalReaction>
</comment>
<gene>
    <name evidence="35" type="ORF">GEV33_010614</name>
</gene>
<dbReference type="Proteomes" id="UP000719412">
    <property type="component" value="Unassembled WGS sequence"/>
</dbReference>
<keyword evidence="16" id="KW-0378">Hydrolase</keyword>
<dbReference type="EMBL" id="JABDTM020026233">
    <property type="protein sequence ID" value="KAH0812177.1"/>
    <property type="molecule type" value="Genomic_DNA"/>
</dbReference>
<protein>
    <recommendedName>
        <fullName evidence="7">Cytosol aminopeptidase</fullName>
        <ecNumber evidence="5">3.4.11.1</ecNumber>
        <ecNumber evidence="6">3.4.11.5</ecNumber>
        <ecNumber evidence="21">3.4.13.23</ecNumber>
    </recommendedName>
    <alternativeName>
        <fullName evidence="24">Cysteinylglycine-S-conjugate dipeptidase</fullName>
    </alternativeName>
    <alternativeName>
        <fullName evidence="25">Leucine aminopeptidase 3</fullName>
    </alternativeName>
    <alternativeName>
        <fullName evidence="26">Leucyl aminopeptidase</fullName>
    </alternativeName>
    <alternativeName>
        <fullName evidence="23">Proline aminopeptidase</fullName>
    </alternativeName>
    <alternativeName>
        <fullName evidence="22">Prolyl aminopeptidase</fullName>
    </alternativeName>
</protein>
<evidence type="ECO:0000256" key="20">
    <source>
        <dbReference type="ARBA" id="ARBA00023511"/>
    </source>
</evidence>
<dbReference type="CDD" id="cd00433">
    <property type="entry name" value="Peptidase_M17"/>
    <property type="match status" value="1"/>
</dbReference>
<dbReference type="GO" id="GO:0030145">
    <property type="term" value="F:manganese ion binding"/>
    <property type="evidence" value="ECO:0007669"/>
    <property type="project" value="InterPro"/>
</dbReference>
<evidence type="ECO:0000256" key="31">
    <source>
        <dbReference type="PROSITE-ProRule" id="PRU00221"/>
    </source>
</evidence>
<feature type="region of interest" description="Disordered" evidence="33">
    <location>
        <begin position="612"/>
        <end position="650"/>
    </location>
</feature>
<feature type="compositionally biased region" description="Basic and acidic residues" evidence="33">
    <location>
        <begin position="432"/>
        <end position="443"/>
    </location>
</feature>
<evidence type="ECO:0000256" key="13">
    <source>
        <dbReference type="ARBA" id="ARBA00022737"/>
    </source>
</evidence>
<dbReference type="InterPro" id="IPR043472">
    <property type="entry name" value="Macro_dom-like"/>
</dbReference>
<evidence type="ECO:0000313" key="35">
    <source>
        <dbReference type="EMBL" id="KAH0812177.1"/>
    </source>
</evidence>
<feature type="compositionally biased region" description="Low complexity" evidence="33">
    <location>
        <begin position="616"/>
        <end position="633"/>
    </location>
</feature>
<feature type="coiled-coil region" evidence="32">
    <location>
        <begin position="169"/>
        <end position="203"/>
    </location>
</feature>
<dbReference type="InterPro" id="IPR011356">
    <property type="entry name" value="Leucine_aapep/pepB"/>
</dbReference>
<dbReference type="PROSITE" id="PS00518">
    <property type="entry name" value="ZF_RING_1"/>
    <property type="match status" value="1"/>
</dbReference>
<feature type="compositionally biased region" description="Basic and acidic residues" evidence="33">
    <location>
        <begin position="478"/>
        <end position="506"/>
    </location>
</feature>
<dbReference type="FunFam" id="2.130.10.10:FF:000090">
    <property type="entry name" value="E3 ubiquitin-protein ligase RFWD2 isoform X1"/>
    <property type="match status" value="1"/>
</dbReference>
<dbReference type="GO" id="GO:0043161">
    <property type="term" value="P:proteasome-mediated ubiquitin-dependent protein catabolic process"/>
    <property type="evidence" value="ECO:0007669"/>
    <property type="project" value="TreeGrafter"/>
</dbReference>
<feature type="region of interest" description="Disordered" evidence="33">
    <location>
        <begin position="1"/>
        <end position="25"/>
    </location>
</feature>
<dbReference type="SUPFAM" id="SSF57850">
    <property type="entry name" value="RING/U-box"/>
    <property type="match status" value="1"/>
</dbReference>
<evidence type="ECO:0000256" key="29">
    <source>
        <dbReference type="ARBA" id="ARBA00049107"/>
    </source>
</evidence>
<dbReference type="Gene3D" id="3.40.220.10">
    <property type="entry name" value="Leucine Aminopeptidase, subunit E, domain 1"/>
    <property type="match status" value="1"/>
</dbReference>
<keyword evidence="14 30" id="KW-0863">Zinc-finger</keyword>
<dbReference type="InterPro" id="IPR017907">
    <property type="entry name" value="Znf_RING_CS"/>
</dbReference>
<dbReference type="SUPFAM" id="SSF52949">
    <property type="entry name" value="Macro domain-like"/>
    <property type="match status" value="1"/>
</dbReference>
<feature type="repeat" description="WD" evidence="31">
    <location>
        <begin position="1014"/>
        <end position="1049"/>
    </location>
</feature>
<keyword evidence="9 31" id="KW-0853">WD repeat</keyword>
<evidence type="ECO:0000256" key="12">
    <source>
        <dbReference type="ARBA" id="ARBA00022723"/>
    </source>
</evidence>
<dbReference type="HAMAP" id="MF_00181">
    <property type="entry name" value="Cytosol_peptidase_M17"/>
    <property type="match status" value="1"/>
</dbReference>
<evidence type="ECO:0000256" key="26">
    <source>
        <dbReference type="ARBA" id="ARBA00033172"/>
    </source>
</evidence>
<dbReference type="EC" id="3.4.11.5" evidence="6"/>
<dbReference type="PROSITE" id="PS50089">
    <property type="entry name" value="ZF_RING_2"/>
    <property type="match status" value="1"/>
</dbReference>
<evidence type="ECO:0000256" key="11">
    <source>
        <dbReference type="ARBA" id="ARBA00022679"/>
    </source>
</evidence>
<dbReference type="InterPro" id="IPR015943">
    <property type="entry name" value="WD40/YVTN_repeat-like_dom_sf"/>
</dbReference>
<evidence type="ECO:0000256" key="18">
    <source>
        <dbReference type="ARBA" id="ARBA00023054"/>
    </source>
</evidence>
<comment type="catalytic activity">
    <reaction evidence="1">
        <text>Release of an N-terminal amino acid, Xaa-|-Yaa-, in which Xaa is preferably Leu, but may be other amino acids including Pro although not Arg or Lys, and Yaa may be Pro. Amino acid amides and methyl esters are also readily hydrolyzed, but rates on arylamides are exceedingly low.</text>
        <dbReference type="EC" id="3.4.11.1"/>
    </reaction>
</comment>
<dbReference type="InterPro" id="IPR000819">
    <property type="entry name" value="Peptidase_M17_C"/>
</dbReference>
<evidence type="ECO:0000256" key="32">
    <source>
        <dbReference type="SAM" id="Coils"/>
    </source>
</evidence>
<dbReference type="PROSITE" id="PS50082">
    <property type="entry name" value="WD_REPEATS_2"/>
    <property type="match status" value="2"/>
</dbReference>
<evidence type="ECO:0000256" key="14">
    <source>
        <dbReference type="ARBA" id="ARBA00022771"/>
    </source>
</evidence>
<evidence type="ECO:0000256" key="4">
    <source>
        <dbReference type="ARBA" id="ARBA00009528"/>
    </source>
</evidence>
<dbReference type="InterPro" id="IPR019775">
    <property type="entry name" value="WD40_repeat_CS"/>
</dbReference>
<dbReference type="Gene3D" id="3.40.630.10">
    <property type="entry name" value="Zn peptidases"/>
    <property type="match status" value="1"/>
</dbReference>
<keyword evidence="17" id="KW-0862">Zinc</keyword>
<dbReference type="GO" id="GO:0005737">
    <property type="term" value="C:cytoplasm"/>
    <property type="evidence" value="ECO:0007669"/>
    <property type="project" value="InterPro"/>
</dbReference>
<dbReference type="SUPFAM" id="SSF53187">
    <property type="entry name" value="Zn-dependent exopeptidases"/>
    <property type="match status" value="1"/>
</dbReference>
<keyword evidence="19" id="KW-0539">Nucleus</keyword>
<keyword evidence="18 32" id="KW-0175">Coiled coil</keyword>
<dbReference type="EC" id="3.4.11.1" evidence="5"/>
<comment type="subcellular location">
    <subcellularLocation>
        <location evidence="3">Nucleus</location>
    </subcellularLocation>
</comment>
<dbReference type="InterPro" id="IPR023042">
    <property type="entry name" value="Peptidase_M17_leu_NH2_pept"/>
</dbReference>
<keyword evidence="10" id="KW-0645">Protease</keyword>
<evidence type="ECO:0000256" key="25">
    <source>
        <dbReference type="ARBA" id="ARBA00031564"/>
    </source>
</evidence>
<keyword evidence="11" id="KW-0808">Transferase</keyword>
<dbReference type="PRINTS" id="PR00481">
    <property type="entry name" value="LAMNOPPTDASE"/>
</dbReference>
<dbReference type="Pfam" id="PF00883">
    <property type="entry name" value="Peptidase_M17"/>
    <property type="match status" value="1"/>
</dbReference>
<evidence type="ECO:0000256" key="17">
    <source>
        <dbReference type="ARBA" id="ARBA00022833"/>
    </source>
</evidence>
<dbReference type="InterPro" id="IPR001680">
    <property type="entry name" value="WD40_rpt"/>
</dbReference>
<comment type="catalytic activity">
    <reaction evidence="28">
        <text>S-benzyl-L-cysteinylglycine + H2O = S-benzyl-L-cysteine + glycine</text>
        <dbReference type="Rhea" id="RHEA:62568"/>
        <dbReference type="ChEBI" id="CHEBI:15377"/>
        <dbReference type="ChEBI" id="CHEBI:57305"/>
        <dbReference type="ChEBI" id="CHEBI:145802"/>
        <dbReference type="ChEBI" id="CHEBI:145803"/>
    </reaction>
    <physiologicalReaction direction="left-to-right" evidence="28">
        <dbReference type="Rhea" id="RHEA:62569"/>
    </physiologicalReaction>
</comment>
<feature type="compositionally biased region" description="Basic and acidic residues" evidence="33">
    <location>
        <begin position="250"/>
        <end position="266"/>
    </location>
</feature>
<evidence type="ECO:0000256" key="5">
    <source>
        <dbReference type="ARBA" id="ARBA00012565"/>
    </source>
</evidence>
<evidence type="ECO:0000256" key="28">
    <source>
        <dbReference type="ARBA" id="ARBA00047881"/>
    </source>
</evidence>
<feature type="repeat" description="WD" evidence="31">
    <location>
        <begin position="1136"/>
        <end position="1176"/>
    </location>
</feature>
<dbReference type="Pfam" id="PF02789">
    <property type="entry name" value="Peptidase_M17_N"/>
    <property type="match status" value="1"/>
</dbReference>
<evidence type="ECO:0000256" key="9">
    <source>
        <dbReference type="ARBA" id="ARBA00022574"/>
    </source>
</evidence>
<comment type="function">
    <text evidence="27">Cytosolic metallopeptidase that catalyzes the removal of unsubstituted N-terminal hydrophobic amino acids from various peptides. The presence of Zn(2+) ions is essential for the peptidase activity, and the association with other cofactors can modulate the substrate spectificity of the enzyme. For instance, in the presence of Mn(2+), it displays a specific Cys-Gly hydrolyzing activity of Cys-Gly-S-conjugates. Involved in the metabolism of glutathione and in the degradation of glutathione S-conjugates, which may play a role in the control of the cell redox status.</text>
</comment>
<dbReference type="PANTHER" id="PTHR44080:SF1">
    <property type="entry name" value="E3 UBIQUITIN-PROTEIN LIGASE COP1"/>
    <property type="match status" value="1"/>
</dbReference>
<dbReference type="InterPro" id="IPR021715">
    <property type="entry name" value="Slu7_dom"/>
</dbReference>
<evidence type="ECO:0000256" key="2">
    <source>
        <dbReference type="ARBA" id="ARBA00001585"/>
    </source>
</evidence>
<comment type="similarity">
    <text evidence="4">Belongs to the peptidase M17 family.</text>
</comment>
<dbReference type="SMART" id="SM00320">
    <property type="entry name" value="WD40"/>
    <property type="match status" value="7"/>
</dbReference>
<feature type="region of interest" description="Disordered" evidence="33">
    <location>
        <begin position="242"/>
        <end position="268"/>
    </location>
</feature>
<dbReference type="EC" id="3.4.13.23" evidence="21"/>
<dbReference type="GO" id="GO:0005634">
    <property type="term" value="C:nucleus"/>
    <property type="evidence" value="ECO:0007669"/>
    <property type="project" value="UniProtKB-SubCell"/>
</dbReference>
<dbReference type="GO" id="GO:0008270">
    <property type="term" value="F:zinc ion binding"/>
    <property type="evidence" value="ECO:0007669"/>
    <property type="project" value="UniProtKB-KW"/>
</dbReference>
<evidence type="ECO:0000256" key="10">
    <source>
        <dbReference type="ARBA" id="ARBA00022670"/>
    </source>
</evidence>
<evidence type="ECO:0000256" key="8">
    <source>
        <dbReference type="ARBA" id="ARBA00022438"/>
    </source>
</evidence>
<reference evidence="35" key="1">
    <citation type="journal article" date="2020" name="J Insects Food Feed">
        <title>The yellow mealworm (Tenebrio molitor) genome: a resource for the emerging insects as food and feed industry.</title>
        <authorList>
            <person name="Eriksson T."/>
            <person name="Andere A."/>
            <person name="Kelstrup H."/>
            <person name="Emery V."/>
            <person name="Picard C."/>
        </authorList>
    </citation>
    <scope>NUCLEOTIDE SEQUENCE</scope>
    <source>
        <strain evidence="35">Stoneville</strain>
        <tissue evidence="35">Whole head</tissue>
    </source>
</reference>
<evidence type="ECO:0000256" key="30">
    <source>
        <dbReference type="PROSITE-ProRule" id="PRU00175"/>
    </source>
</evidence>
<keyword evidence="13" id="KW-0677">Repeat</keyword>
<dbReference type="PROSITE" id="PS00678">
    <property type="entry name" value="WD_REPEATS_1"/>
    <property type="match status" value="1"/>
</dbReference>
<dbReference type="GO" id="GO:0070006">
    <property type="term" value="F:metalloaminopeptidase activity"/>
    <property type="evidence" value="ECO:0007669"/>
    <property type="project" value="InterPro"/>
</dbReference>
<feature type="domain" description="RING-type" evidence="34">
    <location>
        <begin position="657"/>
        <end position="695"/>
    </location>
</feature>
<keyword evidence="8" id="KW-0031">Aminopeptidase</keyword>
<evidence type="ECO:0000256" key="7">
    <source>
        <dbReference type="ARBA" id="ARBA00014190"/>
    </source>
</evidence>
<evidence type="ECO:0000256" key="24">
    <source>
        <dbReference type="ARBA" id="ARBA00030997"/>
    </source>
</evidence>
<dbReference type="InterPro" id="IPR008283">
    <property type="entry name" value="Peptidase_M17_N"/>
</dbReference>
<dbReference type="CDD" id="cd16504">
    <property type="entry name" value="RING-HC_COP1"/>
    <property type="match status" value="1"/>
</dbReference>
<evidence type="ECO:0000256" key="23">
    <source>
        <dbReference type="ARBA" id="ARBA00030930"/>
    </source>
</evidence>
<feature type="compositionally biased region" description="Basic and acidic residues" evidence="33">
    <location>
        <begin position="9"/>
        <end position="25"/>
    </location>
</feature>
<dbReference type="Pfam" id="PF00400">
    <property type="entry name" value="WD40"/>
    <property type="match status" value="3"/>
</dbReference>
<evidence type="ECO:0000256" key="3">
    <source>
        <dbReference type="ARBA" id="ARBA00004123"/>
    </source>
</evidence>
<dbReference type="InterPro" id="IPR042755">
    <property type="entry name" value="COP1"/>
</dbReference>
<dbReference type="InterPro" id="IPR013083">
    <property type="entry name" value="Znf_RING/FYVE/PHD"/>
</dbReference>
<evidence type="ECO:0000256" key="19">
    <source>
        <dbReference type="ARBA" id="ARBA00023242"/>
    </source>
</evidence>
<evidence type="ECO:0000256" key="27">
    <source>
        <dbReference type="ARBA" id="ARBA00045966"/>
    </source>
</evidence>
<proteinExistence type="inferred from homology"/>
<dbReference type="SMART" id="SM00184">
    <property type="entry name" value="RING"/>
    <property type="match status" value="1"/>
</dbReference>
<dbReference type="Gene3D" id="3.30.40.10">
    <property type="entry name" value="Zinc/RING finger domain, C3HC4 (zinc finger)"/>
    <property type="match status" value="1"/>
</dbReference>
<comment type="catalytic activity">
    <reaction evidence="2">
        <text>Release of N-terminal proline from a peptide.</text>
        <dbReference type="EC" id="3.4.11.5"/>
    </reaction>
</comment>
<dbReference type="PROSITE" id="PS00631">
    <property type="entry name" value="CYTOSOL_AP"/>
    <property type="match status" value="1"/>
</dbReference>
<sequence length="1689" mass="188866">MPVSQILKSKSEIEDEPKKKSREDWRKAKELEEARKAGTAPAAVDEEGKDINPHIPQYIASAPWYYGTAGPTLKHQRPQEEKQKNFSHLDEWYKRGVDTTKLVTKYRKGACENCGALTHKRKDCMERPRKVGAKFSGAKIAADEFIQKKLSLNYDGKRDRWSGYDPSEHKSVIEEFQKVEEAKRQLKADKLNANEDSDDEKDEDKYVDEVDMPGTKVDSKQRITVRNLRIREDTAKYLRNLDPNSAYYDPKTRSMRENPNPSKDDQYSGENFVRFTGDTTKHASAQLFAWEAYERGVDVHLLAEPTKLELLQKEYEKKKDQFKSKVQGSILEKYGGEEHLEAPPKTLLLAQTEDYVEYSRSGKVIKGQEKEIIKSKYEEDVYINNHTSVWGSYWRGGQWGYKCCHSFVKNSYCLGEAGRNSVTPVVEVAASEPEKEKEEKESSDSSSESSSDTEVKNKAKNKKKNKKKKQKEKKKQKRIEEKDKLKEALKAEEDHQNKAERLLALDERKRPYNSMFEVKKPTDEEIEAQTPKSQSDHVTKAQVFVPSPLPPGKSMLYNFICSLIHLINSSKQKGLVLGVYSDDDCEGLELTPAAEKYNQISKGKLVEHIELRDGRSSSASSHSSSNVPTNRSSIRTPKRQRSTAGGSFEEKTTDFSCPVCFNLIEEAYITKCGHTFCYNCIIKSIEALKRCPKCSAPVTGEDMIFPNFLLNDLIKKHKTRLNSFEALGLNRDSSGEFGTSADGLRDFVATESQNLTLPDVNVMLEVLTQRKQLLEAESCAAQNRLLLEFLKHLLKQKKERQAQIIKEIAIIEHDIEEVHNKLKEVHSKCPTLEDVERTVASASENDAAVSAMKKEMLDLIDTIGTSTGRKEETSNSDTPRLGSTSLAMRRRRMHAHFDDFVDCYFNSRSKDLFFGKDGVDKMKAAINTGLDEFRENLIKFSRYNSLRVLATLNYSSDLFNNSTIVSSIEFDKDNEFLAIAGVTKKIKVFDYGAVIKDSVDIHYPCIEMLSKSKISCVSWNTYHKSILASSDYEGTVTIWDASTGQRTKTYQEHEKRCWSVDFNEVDTRLIASGSDDARVKLYSLNGEHSIATLEAKANVCCVKFNPRSSCHLAFGSADHCVHYYDLRNMKEAVAVFKGHKKAVSYVKFLNNEDIVSASTDSQLKMWNINTPYCLRSFVGHINEKNFIGLATDGDYVACGSENNAMYIYYKGLSKKLFSYKFEAIQGVLDQERREDDMNEFVSAVCWKQNSNVVVAANSQGIINILELSVAVVGLGKRSKPRDEIELVSEERESVRVAAAVGCKSLDASGVKNIQVESLGDAEAAAEGSNLSTWKFQEYKSKKDQLPQVSFYCAGDEGGAKWERGVVKATGQNIARRLADTPSNLMTPSIFAQNAQDLAKSVGISVQVRDKSWIENEKMGAFLAVAQGSPEQPPKLVELTYKQSDHDPFVLVGKGVTFDSGGISIKSATSMDQMRADMSGAACVMGTIYALACLKVPVHVKALIPLTENMPSGCAIKPGDVVTARNGKTICIDNTDAEGRLILADALSYSATYKPKWVLDVATLTGAIRVALGGSASGVFSNSNRLYKVLEEAASSSGDRVWRMPLWKYYGKEMTRGAAYDINNVGAGKGGGSCTAAAFLREFAPEKTDWMHVDIAGVMGPNDSTLYLGKGMTGRPTRTLIEFIEAQAKC</sequence>
<dbReference type="InterPro" id="IPR036322">
    <property type="entry name" value="WD40_repeat_dom_sf"/>
</dbReference>
<name>A0A8J6HDP6_TENMO</name>
<feature type="region of interest" description="Disordered" evidence="33">
    <location>
        <begin position="31"/>
        <end position="50"/>
    </location>
</feature>
<evidence type="ECO:0000256" key="16">
    <source>
        <dbReference type="ARBA" id="ARBA00022801"/>
    </source>
</evidence>